<dbReference type="PANTHER" id="PTHR43408">
    <property type="entry name" value="FMN REDUCTASE (NADPH)"/>
    <property type="match status" value="1"/>
</dbReference>
<reference evidence="5 6" key="1">
    <citation type="submission" date="2020-03" db="EMBL/GenBank/DDBJ databases">
        <title>Whole genome shotgun sequence of Phytohabitans houttuyneae NBRC 108639.</title>
        <authorList>
            <person name="Komaki H."/>
            <person name="Tamura T."/>
        </authorList>
    </citation>
    <scope>NUCLEOTIDE SEQUENCE [LARGE SCALE GENOMIC DNA]</scope>
    <source>
        <strain evidence="5 6">NBRC 108639</strain>
    </source>
</reference>
<reference evidence="5 6" key="2">
    <citation type="submission" date="2020-03" db="EMBL/GenBank/DDBJ databases">
        <authorList>
            <person name="Ichikawa N."/>
            <person name="Kimura A."/>
            <person name="Kitahashi Y."/>
            <person name="Uohara A."/>
        </authorList>
    </citation>
    <scope>NUCLEOTIDE SEQUENCE [LARGE SCALE GENOMIC DNA]</scope>
    <source>
        <strain evidence="5 6">NBRC 108639</strain>
    </source>
</reference>
<gene>
    <name evidence="5" type="ORF">Phou_001540</name>
</gene>
<dbReference type="InterPro" id="IPR029039">
    <property type="entry name" value="Flavoprotein-like_sf"/>
</dbReference>
<evidence type="ECO:0000256" key="2">
    <source>
        <dbReference type="ARBA" id="ARBA00022643"/>
    </source>
</evidence>
<dbReference type="GO" id="GO:0016491">
    <property type="term" value="F:oxidoreductase activity"/>
    <property type="evidence" value="ECO:0007669"/>
    <property type="project" value="UniProtKB-KW"/>
</dbReference>
<dbReference type="AlphaFoldDB" id="A0A6V8JXL3"/>
<evidence type="ECO:0000313" key="6">
    <source>
        <dbReference type="Proteomes" id="UP000482800"/>
    </source>
</evidence>
<dbReference type="InterPro" id="IPR005025">
    <property type="entry name" value="FMN_Rdtase-like_dom"/>
</dbReference>
<sequence>MAELVVLVGNPRPASRTRTLAEAAADALTARLAPLSGRAVLELADLVGVTFTAEPARGSGAVEDPFAVVREARLLVVATPAYKGTYTGLLKVFLDQFAAGALSGAVAVPVAVAASPAHLGSVSAALADLLGELGARLPVPPFAVLESALAANGGAGDLADAWAQEHAAAVAGALGVAASLG</sequence>
<dbReference type="InterPro" id="IPR051814">
    <property type="entry name" value="NAD(P)H-dep_FMN_reductase"/>
</dbReference>
<comment type="caution">
    <text evidence="5">The sequence shown here is derived from an EMBL/GenBank/DDBJ whole genome shotgun (WGS) entry which is preliminary data.</text>
</comment>
<feature type="domain" description="NADPH-dependent FMN reductase-like" evidence="4">
    <location>
        <begin position="4"/>
        <end position="140"/>
    </location>
</feature>
<evidence type="ECO:0000256" key="3">
    <source>
        <dbReference type="ARBA" id="ARBA00023002"/>
    </source>
</evidence>
<organism evidence="5 6">
    <name type="scientific">Phytohabitans houttuyneae</name>
    <dbReference type="NCBI Taxonomy" id="1076126"/>
    <lineage>
        <taxon>Bacteria</taxon>
        <taxon>Bacillati</taxon>
        <taxon>Actinomycetota</taxon>
        <taxon>Actinomycetes</taxon>
        <taxon>Micromonosporales</taxon>
        <taxon>Micromonosporaceae</taxon>
    </lineage>
</organism>
<keyword evidence="3" id="KW-0560">Oxidoreductase</keyword>
<keyword evidence="6" id="KW-1185">Reference proteome</keyword>
<dbReference type="SUPFAM" id="SSF52218">
    <property type="entry name" value="Flavoproteins"/>
    <property type="match status" value="1"/>
</dbReference>
<dbReference type="Gene3D" id="3.40.50.360">
    <property type="match status" value="1"/>
</dbReference>
<name>A0A6V8JXL3_9ACTN</name>
<keyword evidence="1" id="KW-0285">Flavoprotein</keyword>
<protein>
    <submittedName>
        <fullName evidence="5">FMN reductase</fullName>
    </submittedName>
</protein>
<evidence type="ECO:0000313" key="5">
    <source>
        <dbReference type="EMBL" id="GFJ75974.1"/>
    </source>
</evidence>
<dbReference type="PANTHER" id="PTHR43408:SF2">
    <property type="entry name" value="FMN REDUCTASE (NADPH)"/>
    <property type="match status" value="1"/>
</dbReference>
<evidence type="ECO:0000256" key="1">
    <source>
        <dbReference type="ARBA" id="ARBA00022630"/>
    </source>
</evidence>
<dbReference type="RefSeq" id="WP_173052601.1">
    <property type="nucleotide sequence ID" value="NZ_BAABGO010000007.1"/>
</dbReference>
<evidence type="ECO:0000259" key="4">
    <source>
        <dbReference type="Pfam" id="PF03358"/>
    </source>
</evidence>
<dbReference type="Pfam" id="PF03358">
    <property type="entry name" value="FMN_red"/>
    <property type="match status" value="1"/>
</dbReference>
<proteinExistence type="predicted"/>
<keyword evidence="2" id="KW-0288">FMN</keyword>
<dbReference type="Proteomes" id="UP000482800">
    <property type="component" value="Unassembled WGS sequence"/>
</dbReference>
<accession>A0A6V8JXL3</accession>
<dbReference type="EMBL" id="BLPF01000001">
    <property type="protein sequence ID" value="GFJ75974.1"/>
    <property type="molecule type" value="Genomic_DNA"/>
</dbReference>